<feature type="active site" description="Charge relay system" evidence="5">
    <location>
        <position position="304"/>
    </location>
</feature>
<dbReference type="Gene3D" id="3.40.50.200">
    <property type="entry name" value="Peptidase S8/S53 domain"/>
    <property type="match status" value="1"/>
</dbReference>
<evidence type="ECO:0000313" key="8">
    <source>
        <dbReference type="Proteomes" id="UP000482155"/>
    </source>
</evidence>
<dbReference type="PANTHER" id="PTHR43806:SF11">
    <property type="entry name" value="CEREVISIN-RELATED"/>
    <property type="match status" value="1"/>
</dbReference>
<protein>
    <submittedName>
        <fullName evidence="7">S8 family serine peptidase</fullName>
    </submittedName>
</protein>
<feature type="active site" description="Charge relay system" evidence="5">
    <location>
        <position position="158"/>
    </location>
</feature>
<comment type="similarity">
    <text evidence="1 5">Belongs to the peptidase S8 family.</text>
</comment>
<dbReference type="GO" id="GO:0004252">
    <property type="term" value="F:serine-type endopeptidase activity"/>
    <property type="evidence" value="ECO:0007669"/>
    <property type="project" value="UniProtKB-UniRule"/>
</dbReference>
<dbReference type="InterPro" id="IPR000209">
    <property type="entry name" value="Peptidase_S8/S53_dom"/>
</dbReference>
<keyword evidence="3 5" id="KW-0378">Hydrolase</keyword>
<gene>
    <name evidence="7" type="ORF">G3574_27065</name>
</gene>
<dbReference type="InterPro" id="IPR023827">
    <property type="entry name" value="Peptidase_S8_Asp-AS"/>
</dbReference>
<comment type="caution">
    <text evidence="7">The sequence shown here is derived from an EMBL/GenBank/DDBJ whole genome shotgun (WGS) entry which is preliminary data.</text>
</comment>
<keyword evidence="2 5" id="KW-0645">Protease</keyword>
<dbReference type="AlphaFoldDB" id="A0A6B3SVI1"/>
<dbReference type="PROSITE" id="PS00137">
    <property type="entry name" value="SUBTILASE_HIS"/>
    <property type="match status" value="1"/>
</dbReference>
<evidence type="ECO:0000256" key="2">
    <source>
        <dbReference type="ARBA" id="ARBA00022670"/>
    </source>
</evidence>
<evidence type="ECO:0000256" key="5">
    <source>
        <dbReference type="PROSITE-ProRule" id="PRU01240"/>
    </source>
</evidence>
<dbReference type="PANTHER" id="PTHR43806">
    <property type="entry name" value="PEPTIDASE S8"/>
    <property type="match status" value="1"/>
</dbReference>
<sequence length="379" mass="40292">MLHLPAPHFRPDASYAGGYDNASHAARRQIAQQLAEKNGLELTRDWPMPALGLDCYVMRVPGDHDPEAMARQLSSDPRVEWAQVMHYFDGLGHNDPMFPAQPAAHAWQLDRLHLVTTGRQVTVAVIDSGVDTEHPDLRGQIAHSRNFIENTTYPAEQHGTAVAGIIAAVADNGIGIAGIAPQARLLALRACRETADRATLCDSLSLAKALDFAIQHRAEIINMSLSGPSDRLLGMYVDLAASRGITVVAAFDERRDAGGFPASNPFVFATAAERDAPAAPFHAPGRDVPATAPGAQWKLVSGSSFAAAHLSGMVALVRQLRPAVPQQELWARLRGAAATPVADAANSSRMDACAVISWAGGTCTCSCEPAQAGITHAAW</sequence>
<dbReference type="PRINTS" id="PR00723">
    <property type="entry name" value="SUBTILISIN"/>
</dbReference>
<proteinExistence type="inferred from homology"/>
<dbReference type="PROSITE" id="PS00136">
    <property type="entry name" value="SUBTILASE_ASP"/>
    <property type="match status" value="1"/>
</dbReference>
<evidence type="ECO:0000313" key="7">
    <source>
        <dbReference type="EMBL" id="NEX64757.1"/>
    </source>
</evidence>
<dbReference type="Pfam" id="PF00082">
    <property type="entry name" value="Peptidase_S8"/>
    <property type="match status" value="1"/>
</dbReference>
<dbReference type="InterPro" id="IPR015500">
    <property type="entry name" value="Peptidase_S8_subtilisin-rel"/>
</dbReference>
<evidence type="ECO:0000256" key="3">
    <source>
        <dbReference type="ARBA" id="ARBA00022801"/>
    </source>
</evidence>
<dbReference type="InterPro" id="IPR050131">
    <property type="entry name" value="Peptidase_S8_subtilisin-like"/>
</dbReference>
<organism evidence="7 8">
    <name type="scientific">Noviherbaspirillum galbum</name>
    <dbReference type="NCBI Taxonomy" id="2709383"/>
    <lineage>
        <taxon>Bacteria</taxon>
        <taxon>Pseudomonadati</taxon>
        <taxon>Pseudomonadota</taxon>
        <taxon>Betaproteobacteria</taxon>
        <taxon>Burkholderiales</taxon>
        <taxon>Oxalobacteraceae</taxon>
        <taxon>Noviherbaspirillum</taxon>
    </lineage>
</organism>
<dbReference type="InterPro" id="IPR022398">
    <property type="entry name" value="Peptidase_S8_His-AS"/>
</dbReference>
<dbReference type="GO" id="GO:0006508">
    <property type="term" value="P:proteolysis"/>
    <property type="evidence" value="ECO:0007669"/>
    <property type="project" value="UniProtKB-KW"/>
</dbReference>
<feature type="domain" description="Peptidase S8/S53" evidence="6">
    <location>
        <begin position="118"/>
        <end position="337"/>
    </location>
</feature>
<accession>A0A6B3SVI1</accession>
<dbReference type="Proteomes" id="UP000482155">
    <property type="component" value="Unassembled WGS sequence"/>
</dbReference>
<feature type="active site" description="Charge relay system" evidence="5">
    <location>
        <position position="127"/>
    </location>
</feature>
<dbReference type="RefSeq" id="WP_163968689.1">
    <property type="nucleotide sequence ID" value="NZ_JAAIVB010000085.1"/>
</dbReference>
<keyword evidence="4 5" id="KW-0720">Serine protease</keyword>
<dbReference type="PROSITE" id="PS51892">
    <property type="entry name" value="SUBTILASE"/>
    <property type="match status" value="1"/>
</dbReference>
<dbReference type="EMBL" id="JAAIVB010000085">
    <property type="protein sequence ID" value="NEX64757.1"/>
    <property type="molecule type" value="Genomic_DNA"/>
</dbReference>
<keyword evidence="8" id="KW-1185">Reference proteome</keyword>
<evidence type="ECO:0000256" key="1">
    <source>
        <dbReference type="ARBA" id="ARBA00011073"/>
    </source>
</evidence>
<dbReference type="SUPFAM" id="SSF52743">
    <property type="entry name" value="Subtilisin-like"/>
    <property type="match status" value="1"/>
</dbReference>
<evidence type="ECO:0000256" key="4">
    <source>
        <dbReference type="ARBA" id="ARBA00022825"/>
    </source>
</evidence>
<reference evidence="7 8" key="1">
    <citation type="submission" date="2020-02" db="EMBL/GenBank/DDBJ databases">
        <authorList>
            <person name="Kim M.K."/>
        </authorList>
    </citation>
    <scope>NUCLEOTIDE SEQUENCE [LARGE SCALE GENOMIC DNA]</scope>
    <source>
        <strain evidence="7 8">17J57-3</strain>
    </source>
</reference>
<dbReference type="InterPro" id="IPR036852">
    <property type="entry name" value="Peptidase_S8/S53_dom_sf"/>
</dbReference>
<evidence type="ECO:0000259" key="6">
    <source>
        <dbReference type="Pfam" id="PF00082"/>
    </source>
</evidence>
<name>A0A6B3SVI1_9BURK</name>